<name>B9D4F3_CAMRE</name>
<sequence length="42" mass="4413">MRVHFASQTAGSYVGVPAPTRLRYGAVGAHCCEMPCATCILS</sequence>
<keyword evidence="2" id="KW-1185">Reference proteome</keyword>
<gene>
    <name evidence="1" type="ORF">CAMRE0001_3041</name>
</gene>
<dbReference type="AlphaFoldDB" id="B9D4F3"/>
<accession>B9D4F3</accession>
<reference evidence="1 2" key="1">
    <citation type="submission" date="2008-08" db="EMBL/GenBank/DDBJ databases">
        <authorList>
            <person name="Madupu R."/>
            <person name="Durkin A.S."/>
            <person name="Torralba M."/>
            <person name="Methe B."/>
            <person name="Sutton G.G."/>
            <person name="Strausberg R.L."/>
            <person name="Nelson K.E."/>
        </authorList>
    </citation>
    <scope>NUCLEOTIDE SEQUENCE [LARGE SCALE GENOMIC DNA]</scope>
    <source>
        <strain evidence="1 2">RM3267</strain>
    </source>
</reference>
<protein>
    <submittedName>
        <fullName evidence="1">Uncharacterized protein</fullName>
    </submittedName>
</protein>
<dbReference type="EMBL" id="ACFU01000027">
    <property type="protein sequence ID" value="EEF13134.1"/>
    <property type="molecule type" value="Genomic_DNA"/>
</dbReference>
<dbReference type="Proteomes" id="UP000003082">
    <property type="component" value="Unassembled WGS sequence"/>
</dbReference>
<proteinExistence type="predicted"/>
<organism evidence="1 2">
    <name type="scientific">Campylobacter rectus RM3267</name>
    <dbReference type="NCBI Taxonomy" id="553218"/>
    <lineage>
        <taxon>Bacteria</taxon>
        <taxon>Pseudomonadati</taxon>
        <taxon>Campylobacterota</taxon>
        <taxon>Epsilonproteobacteria</taxon>
        <taxon>Campylobacterales</taxon>
        <taxon>Campylobacteraceae</taxon>
        <taxon>Campylobacter</taxon>
    </lineage>
</organism>
<comment type="caution">
    <text evidence="1">The sequence shown here is derived from an EMBL/GenBank/DDBJ whole genome shotgun (WGS) entry which is preliminary data.</text>
</comment>
<evidence type="ECO:0000313" key="1">
    <source>
        <dbReference type="EMBL" id="EEF13134.1"/>
    </source>
</evidence>
<evidence type="ECO:0000313" key="2">
    <source>
        <dbReference type="Proteomes" id="UP000003082"/>
    </source>
</evidence>